<organism evidence="9">
    <name type="scientific">Trypanosoma vivax (strain Y486)</name>
    <dbReference type="NCBI Taxonomy" id="1055687"/>
    <lineage>
        <taxon>Eukaryota</taxon>
        <taxon>Discoba</taxon>
        <taxon>Euglenozoa</taxon>
        <taxon>Kinetoplastea</taxon>
        <taxon>Metakinetoplastina</taxon>
        <taxon>Trypanosomatida</taxon>
        <taxon>Trypanosomatidae</taxon>
        <taxon>Trypanosoma</taxon>
        <taxon>Duttonella</taxon>
    </lineage>
</organism>
<evidence type="ECO:0000256" key="6">
    <source>
        <dbReference type="ARBA" id="ARBA00022840"/>
    </source>
</evidence>
<evidence type="ECO:0000256" key="4">
    <source>
        <dbReference type="ARBA" id="ARBA00022741"/>
    </source>
</evidence>
<gene>
    <name evidence="9" type="ORF">TVY486_1010180</name>
</gene>
<keyword evidence="4" id="KW-0547">Nucleotide-binding</keyword>
<dbReference type="PROSITE" id="PS50011">
    <property type="entry name" value="PROTEIN_KINASE_DOM"/>
    <property type="match status" value="1"/>
</dbReference>
<dbReference type="InterPro" id="IPR011009">
    <property type="entry name" value="Kinase-like_dom_sf"/>
</dbReference>
<dbReference type="Pfam" id="PF00069">
    <property type="entry name" value="Pkinase"/>
    <property type="match status" value="1"/>
</dbReference>
<dbReference type="InterPro" id="IPR000719">
    <property type="entry name" value="Prot_kinase_dom"/>
</dbReference>
<keyword evidence="1" id="KW-0723">Serine/threonine-protein kinase</keyword>
<dbReference type="Gene3D" id="2.20.110.10">
    <property type="entry name" value="Histone H3 K4-specific methyltransferase SET7/9 N-terminal domain"/>
    <property type="match status" value="3"/>
</dbReference>
<evidence type="ECO:0000313" key="9">
    <source>
        <dbReference type="EMBL" id="CCC51973.1"/>
    </source>
</evidence>
<dbReference type="EMBL" id="HE573026">
    <property type="protein sequence ID" value="CCC51973.1"/>
    <property type="molecule type" value="Genomic_DNA"/>
</dbReference>
<reference evidence="9" key="1">
    <citation type="journal article" date="2012" name="Proc. Natl. Acad. Sci. U.S.A.">
        <title>Antigenic diversity is generated by distinct evolutionary mechanisms in African trypanosome species.</title>
        <authorList>
            <person name="Jackson A.P."/>
            <person name="Berry A."/>
            <person name="Aslett M."/>
            <person name="Allison H.C."/>
            <person name="Burton P."/>
            <person name="Vavrova-Anderson J."/>
            <person name="Brown R."/>
            <person name="Browne H."/>
            <person name="Corton N."/>
            <person name="Hauser H."/>
            <person name="Gamble J."/>
            <person name="Gilderthorp R."/>
            <person name="Marcello L."/>
            <person name="McQuillan J."/>
            <person name="Otto T.D."/>
            <person name="Quail M.A."/>
            <person name="Sanders M.J."/>
            <person name="van Tonder A."/>
            <person name="Ginger M.L."/>
            <person name="Field M.C."/>
            <person name="Barry J.D."/>
            <person name="Hertz-Fowler C."/>
            <person name="Berriman M."/>
        </authorList>
    </citation>
    <scope>NUCLEOTIDE SEQUENCE</scope>
    <source>
        <strain evidence="9">Y486</strain>
    </source>
</reference>
<proteinExistence type="predicted"/>
<keyword evidence="5" id="KW-0418">Kinase</keyword>
<dbReference type="SUPFAM" id="SSF56112">
    <property type="entry name" value="Protein kinase-like (PK-like)"/>
    <property type="match status" value="1"/>
</dbReference>
<dbReference type="VEuPathDB" id="TriTrypDB:TvY486_1010180"/>
<feature type="region of interest" description="Disordered" evidence="7">
    <location>
        <begin position="1"/>
        <end position="21"/>
    </location>
</feature>
<name>G0U7W5_TRYVY</name>
<feature type="region of interest" description="Disordered" evidence="7">
    <location>
        <begin position="288"/>
        <end position="307"/>
    </location>
</feature>
<dbReference type="InterPro" id="IPR003409">
    <property type="entry name" value="MORN"/>
</dbReference>
<dbReference type="OMA" id="KPPWPEC"/>
<accession>G0U7W5</accession>
<keyword evidence="2 9" id="KW-0808">Transferase</keyword>
<keyword evidence="6" id="KW-0067">ATP-binding</keyword>
<dbReference type="PANTHER" id="PTHR11584">
    <property type="entry name" value="SERINE/THREONINE PROTEIN KINASE"/>
    <property type="match status" value="1"/>
</dbReference>
<dbReference type="GO" id="GO:0005524">
    <property type="term" value="F:ATP binding"/>
    <property type="evidence" value="ECO:0007669"/>
    <property type="project" value="UniProtKB-KW"/>
</dbReference>
<protein>
    <recommendedName>
        <fullName evidence="8">Protein kinase domain-containing protein</fullName>
    </recommendedName>
</protein>
<dbReference type="SMART" id="SM00220">
    <property type="entry name" value="S_TKc"/>
    <property type="match status" value="1"/>
</dbReference>
<dbReference type="SUPFAM" id="SSF82185">
    <property type="entry name" value="Histone H3 K4-specific methyltransferase SET7/9 N-terminal domain"/>
    <property type="match status" value="2"/>
</dbReference>
<dbReference type="PROSITE" id="PS00108">
    <property type="entry name" value="PROTEIN_KINASE_ST"/>
    <property type="match status" value="1"/>
</dbReference>
<dbReference type="Gene3D" id="1.10.510.10">
    <property type="entry name" value="Transferase(Phosphotransferase) domain 1"/>
    <property type="match status" value="1"/>
</dbReference>
<evidence type="ECO:0000256" key="5">
    <source>
        <dbReference type="ARBA" id="ARBA00022777"/>
    </source>
</evidence>
<dbReference type="PANTHER" id="PTHR11584:SF369">
    <property type="entry name" value="MITOGEN-ACTIVATED PROTEIN KINASE KINASE KINASE 19-RELATED"/>
    <property type="match status" value="1"/>
</dbReference>
<feature type="compositionally biased region" description="Polar residues" evidence="7">
    <location>
        <begin position="1"/>
        <end position="14"/>
    </location>
</feature>
<dbReference type="SMART" id="SM00698">
    <property type="entry name" value="MORN"/>
    <property type="match status" value="7"/>
</dbReference>
<dbReference type="PRINTS" id="PR00109">
    <property type="entry name" value="TYRKINASE"/>
</dbReference>
<dbReference type="InterPro" id="IPR008271">
    <property type="entry name" value="Ser/Thr_kinase_AS"/>
</dbReference>
<dbReference type="Pfam" id="PF02493">
    <property type="entry name" value="MORN"/>
    <property type="match status" value="8"/>
</dbReference>
<feature type="domain" description="Protein kinase" evidence="8">
    <location>
        <begin position="341"/>
        <end position="603"/>
    </location>
</feature>
<keyword evidence="3" id="KW-0677">Repeat</keyword>
<dbReference type="InterPro" id="IPR001245">
    <property type="entry name" value="Ser-Thr/Tyr_kinase_cat_dom"/>
</dbReference>
<dbReference type="AlphaFoldDB" id="G0U7W5"/>
<dbReference type="CDD" id="cd06606">
    <property type="entry name" value="STKc_MAPKKK"/>
    <property type="match status" value="1"/>
</dbReference>
<evidence type="ECO:0000256" key="2">
    <source>
        <dbReference type="ARBA" id="ARBA00022679"/>
    </source>
</evidence>
<evidence type="ECO:0000259" key="8">
    <source>
        <dbReference type="PROSITE" id="PS50011"/>
    </source>
</evidence>
<evidence type="ECO:0000256" key="3">
    <source>
        <dbReference type="ARBA" id="ARBA00022737"/>
    </source>
</evidence>
<sequence>MSCEQRQTATSEHQGTPPHVEQTRIEFDEGYYIGSVDEEGRMSGFGKAVWKSGDTYVGEWLNDVMHGHGVYRWADGDCYDGEYRFGSQCGFGVLQDSLGVYTGEWVDDMRQGLGKMEYVCGDVYEGEWVANMRHGQGKLTETSGIVYHGDFVSNEKEGKGVMSNANGDIFEGDFVCGKPNGHGRYTWADGARYIGSFKDGVKHGQGCEWMANGDWFAGVFVNGEHDQKQMVHKAIVTDDELHSFTINLADVKSLDADKLRMLGEGQYPVAAKSASNPVPVDVNNTVRESHASSHNGESRLVTNNKPRGTNECLSVSGSVCSSPEENQRNRLLLTDADLEGWTQLKIIGKGSFGAVYEALLVSGRTVCCKLIELGSISGGPEMDKLRNEISLMRRLHHPNIVQYYGCLEDKEKNTLNIFMEFVSGGSLNTFVKKFKTIPLPTVRQWTYQMVCGVKYLHDCGIVHRDIKGDNVLVSLDGIIKLADFGCSKAIDDVCSRTHGCETMVGTPYWMAPEVIKGEAGGYGMKSDIWSIGCTVVEMITGKPPWPECNTMWAAVYKIAHSTGLPTEIPKDLDPGLMNFLELCFEREPRKRPSAEELLRHPFISF</sequence>
<evidence type="ECO:0000256" key="1">
    <source>
        <dbReference type="ARBA" id="ARBA00022527"/>
    </source>
</evidence>
<dbReference type="GO" id="GO:0004674">
    <property type="term" value="F:protein serine/threonine kinase activity"/>
    <property type="evidence" value="ECO:0007669"/>
    <property type="project" value="UniProtKB-KW"/>
</dbReference>
<evidence type="ECO:0000256" key="7">
    <source>
        <dbReference type="SAM" id="MobiDB-lite"/>
    </source>
</evidence>